<dbReference type="InterPro" id="IPR008930">
    <property type="entry name" value="Terpenoid_cyclase/PrenylTrfase"/>
</dbReference>
<organism evidence="2 3">
    <name type="scientific">Jiulongibacter sediminis</name>
    <dbReference type="NCBI Taxonomy" id="1605367"/>
    <lineage>
        <taxon>Bacteria</taxon>
        <taxon>Pseudomonadati</taxon>
        <taxon>Bacteroidota</taxon>
        <taxon>Cytophagia</taxon>
        <taxon>Cytophagales</taxon>
        <taxon>Leadbetterellaceae</taxon>
        <taxon>Jiulongibacter</taxon>
    </lineage>
</organism>
<reference evidence="2 3" key="1">
    <citation type="submission" date="2015-07" db="EMBL/GenBank/DDBJ databases">
        <title>The draft genome sequence of Leadbetterella sp. JN14-9.</title>
        <authorList>
            <person name="Liu Y."/>
            <person name="Du J."/>
            <person name="Shao Z."/>
        </authorList>
    </citation>
    <scope>NUCLEOTIDE SEQUENCE [LARGE SCALE GENOMIC DNA]</scope>
    <source>
        <strain evidence="2 3">JN14-9</strain>
    </source>
</reference>
<gene>
    <name evidence="2" type="ORF">AFM12_11550</name>
</gene>
<dbReference type="Proteomes" id="UP000050454">
    <property type="component" value="Unassembled WGS sequence"/>
</dbReference>
<keyword evidence="3" id="KW-1185">Reference proteome</keyword>
<dbReference type="AlphaFoldDB" id="A0A0N8H9N5"/>
<keyword evidence="1" id="KW-0732">Signal</keyword>
<comment type="caution">
    <text evidence="2">The sequence shown here is derived from an EMBL/GenBank/DDBJ whole genome shotgun (WGS) entry which is preliminary data.</text>
</comment>
<evidence type="ECO:0000256" key="1">
    <source>
        <dbReference type="SAM" id="SignalP"/>
    </source>
</evidence>
<sequence length="460" mass="52600">MRKLLFLLLLSFSLRAQLTPDEAFKGALKYLSETQTDNTIEGKQYKGEWPVYMELTEPYFFIGKRQRARDSNCFTVSAIHNQLAELYLADSTLSELKPMLSKAFEEIQSYKTGPEFNFWKALTPLKDHRLRLSRPEELPLVRRPTNFSFKPRLVQKMANVANDADDTNQGNLAIWYHNRVFKDTLNLVSAAKFESRIDLKRQNRNWYNYLFHTRKNSGAYLTWFADEHDYGFWNPAYGYLSVLSIFLPSSSAYPRAYKPWVPFGANDVCPIVNANILTYLAKSHQLEDAVSVKNSAEMIHRMTRKNMWNTAGVYYPNAQHLSYSVAKAYASGVNDLKEAAADTKAYLLASQMEDGSFLSKPWVNYHDTIQTTTYALSAMLNLQKAGLEINQSKIDKTVNFLLSKAIQDENGIHWKGGVYFTGGTALRNILHWESDAYTTSLIAGSLQQVLKKEKSVKTLN</sequence>
<dbReference type="Gene3D" id="1.50.10.20">
    <property type="match status" value="1"/>
</dbReference>
<protein>
    <recommendedName>
        <fullName evidence="4">Squalene cyclase C-terminal domain-containing protein</fullName>
    </recommendedName>
</protein>
<accession>A0A0N8H9N5</accession>
<evidence type="ECO:0008006" key="4">
    <source>
        <dbReference type="Google" id="ProtNLM"/>
    </source>
</evidence>
<dbReference type="SUPFAM" id="SSF48239">
    <property type="entry name" value="Terpenoid cyclases/Protein prenyltransferases"/>
    <property type="match status" value="1"/>
</dbReference>
<proteinExistence type="predicted"/>
<dbReference type="STRING" id="1605367.AFM12_11550"/>
<dbReference type="EMBL" id="LGTQ01000009">
    <property type="protein sequence ID" value="KPM47868.1"/>
    <property type="molecule type" value="Genomic_DNA"/>
</dbReference>
<name>A0A0N8H9N5_9BACT</name>
<evidence type="ECO:0000313" key="2">
    <source>
        <dbReference type="EMBL" id="KPM47868.1"/>
    </source>
</evidence>
<evidence type="ECO:0000313" key="3">
    <source>
        <dbReference type="Proteomes" id="UP000050454"/>
    </source>
</evidence>
<feature type="chain" id="PRO_5006026307" description="Squalene cyclase C-terminal domain-containing protein" evidence="1">
    <location>
        <begin position="17"/>
        <end position="460"/>
    </location>
</feature>
<dbReference type="OrthoDB" id="914199at2"/>
<feature type="signal peptide" evidence="1">
    <location>
        <begin position="1"/>
        <end position="16"/>
    </location>
</feature>
<dbReference type="RefSeq" id="WP_131458329.1">
    <property type="nucleotide sequence ID" value="NZ_JXSZ01000009.1"/>
</dbReference>